<protein>
    <submittedName>
        <fullName evidence="1">Uncharacterized protein</fullName>
    </submittedName>
</protein>
<dbReference type="Proteomes" id="UP001168540">
    <property type="component" value="Unassembled WGS sequence"/>
</dbReference>
<name>A0ABT7XJW0_9NEIS</name>
<evidence type="ECO:0000313" key="2">
    <source>
        <dbReference type="Proteomes" id="UP001168540"/>
    </source>
</evidence>
<accession>A0ABT7XJW0</accession>
<dbReference type="RefSeq" id="WP_289828611.1">
    <property type="nucleotide sequence ID" value="NZ_JAUEDK010000005.1"/>
</dbReference>
<gene>
    <name evidence="1" type="ORF">QU481_04075</name>
</gene>
<comment type="caution">
    <text evidence="1">The sequence shown here is derived from an EMBL/GenBank/DDBJ whole genome shotgun (WGS) entry which is preliminary data.</text>
</comment>
<sequence>MYDCQRDDYTDFSVNDYAPTIRPRPLCGNVIATAASPSEQPELIELVQFAGGLGYSANLHHDTVTLGDVSLGDALAINARFGATLVICADLRRNPPIRFDD</sequence>
<reference evidence="1" key="1">
    <citation type="submission" date="2023-06" db="EMBL/GenBank/DDBJ databases">
        <authorList>
            <person name="Zhang S."/>
        </authorList>
    </citation>
    <scope>NUCLEOTIDE SEQUENCE</scope>
    <source>
        <strain evidence="1">SG2303</strain>
    </source>
</reference>
<organism evidence="1 2">
    <name type="scientific">Crenobacter oryzisoli</name>
    <dbReference type="NCBI Taxonomy" id="3056844"/>
    <lineage>
        <taxon>Bacteria</taxon>
        <taxon>Pseudomonadati</taxon>
        <taxon>Pseudomonadota</taxon>
        <taxon>Betaproteobacteria</taxon>
        <taxon>Neisseriales</taxon>
        <taxon>Neisseriaceae</taxon>
        <taxon>Crenobacter</taxon>
    </lineage>
</organism>
<evidence type="ECO:0000313" key="1">
    <source>
        <dbReference type="EMBL" id="MDN0074065.1"/>
    </source>
</evidence>
<dbReference type="EMBL" id="JAUEDK010000005">
    <property type="protein sequence ID" value="MDN0074065.1"/>
    <property type="molecule type" value="Genomic_DNA"/>
</dbReference>
<keyword evidence="2" id="KW-1185">Reference proteome</keyword>
<proteinExistence type="predicted"/>